<name>A0A9N7VKG6_PLEPL</name>
<gene>
    <name evidence="1" type="ORF">PLEPLA_LOCUS37576</name>
</gene>
<dbReference type="EMBL" id="CADEAL010004032">
    <property type="protein sequence ID" value="CAB1449890.1"/>
    <property type="molecule type" value="Genomic_DNA"/>
</dbReference>
<accession>A0A9N7VKG6</accession>
<sequence>MRVEVRAPCLMRIINMAWPAPLNAGEDWEMGDKNKTSQAYPHKIHEAGACKKDIAQAGSGKGPLNLPVWLGASASISRPSGTLIPLLPRDAGVPSPLRCSLCLTQLQREI</sequence>
<reference evidence="1" key="1">
    <citation type="submission" date="2020-03" db="EMBL/GenBank/DDBJ databases">
        <authorList>
            <person name="Weist P."/>
        </authorList>
    </citation>
    <scope>NUCLEOTIDE SEQUENCE</scope>
</reference>
<evidence type="ECO:0000313" key="1">
    <source>
        <dbReference type="EMBL" id="CAB1449890.1"/>
    </source>
</evidence>
<dbReference type="AlphaFoldDB" id="A0A9N7VKG6"/>
<dbReference type="Proteomes" id="UP001153269">
    <property type="component" value="Unassembled WGS sequence"/>
</dbReference>
<evidence type="ECO:0000313" key="2">
    <source>
        <dbReference type="Proteomes" id="UP001153269"/>
    </source>
</evidence>
<protein>
    <submittedName>
        <fullName evidence="1">Uncharacterized protein</fullName>
    </submittedName>
</protein>
<comment type="caution">
    <text evidence="1">The sequence shown here is derived from an EMBL/GenBank/DDBJ whole genome shotgun (WGS) entry which is preliminary data.</text>
</comment>
<organism evidence="1 2">
    <name type="scientific">Pleuronectes platessa</name>
    <name type="common">European plaice</name>
    <dbReference type="NCBI Taxonomy" id="8262"/>
    <lineage>
        <taxon>Eukaryota</taxon>
        <taxon>Metazoa</taxon>
        <taxon>Chordata</taxon>
        <taxon>Craniata</taxon>
        <taxon>Vertebrata</taxon>
        <taxon>Euteleostomi</taxon>
        <taxon>Actinopterygii</taxon>
        <taxon>Neopterygii</taxon>
        <taxon>Teleostei</taxon>
        <taxon>Neoteleostei</taxon>
        <taxon>Acanthomorphata</taxon>
        <taxon>Carangaria</taxon>
        <taxon>Pleuronectiformes</taxon>
        <taxon>Pleuronectoidei</taxon>
        <taxon>Pleuronectidae</taxon>
        <taxon>Pleuronectes</taxon>
    </lineage>
</organism>
<proteinExistence type="predicted"/>
<keyword evidence="2" id="KW-1185">Reference proteome</keyword>